<evidence type="ECO:0000256" key="1">
    <source>
        <dbReference type="ARBA" id="ARBA00005634"/>
    </source>
</evidence>
<dbReference type="Gene3D" id="1.20.930.40">
    <property type="entry name" value="Transferrin receptor-like, dimerisation domain"/>
    <property type="match status" value="1"/>
</dbReference>
<dbReference type="Pfam" id="PF04389">
    <property type="entry name" value="Peptidase_M28"/>
    <property type="match status" value="1"/>
</dbReference>
<feature type="compositionally biased region" description="Low complexity" evidence="2">
    <location>
        <begin position="39"/>
        <end position="82"/>
    </location>
</feature>
<evidence type="ECO:0000259" key="6">
    <source>
        <dbReference type="Pfam" id="PF04389"/>
    </source>
</evidence>
<dbReference type="InterPro" id="IPR036757">
    <property type="entry name" value="TFR-like_dimer_dom_sf"/>
</dbReference>
<evidence type="ECO:0000313" key="7">
    <source>
        <dbReference type="Proteomes" id="UP000887566"/>
    </source>
</evidence>
<dbReference type="SUPFAM" id="SSF52025">
    <property type="entry name" value="PA domain"/>
    <property type="match status" value="1"/>
</dbReference>
<dbReference type="SUPFAM" id="SSF53187">
    <property type="entry name" value="Zn-dependent exopeptidases"/>
    <property type="match status" value="1"/>
</dbReference>
<dbReference type="InterPro" id="IPR007484">
    <property type="entry name" value="Peptidase_M28"/>
</dbReference>
<feature type="domain" description="Transferrin receptor-like dimerisation" evidence="5">
    <location>
        <begin position="695"/>
        <end position="820"/>
    </location>
</feature>
<feature type="domain" description="Peptidase M28" evidence="6">
    <location>
        <begin position="422"/>
        <end position="620"/>
    </location>
</feature>
<name>A0A914UW72_9BILA</name>
<dbReference type="InterPro" id="IPR003137">
    <property type="entry name" value="PA_domain"/>
</dbReference>
<dbReference type="GO" id="GO:0004180">
    <property type="term" value="F:carboxypeptidase activity"/>
    <property type="evidence" value="ECO:0007669"/>
    <property type="project" value="TreeGrafter"/>
</dbReference>
<dbReference type="Pfam" id="PF04253">
    <property type="entry name" value="TFR_dimer"/>
    <property type="match status" value="1"/>
</dbReference>
<dbReference type="FunFam" id="3.40.630.10:FF:000101">
    <property type="entry name" value="N-acetylated alpha-linked acidic dipeptidase like 1"/>
    <property type="match status" value="1"/>
</dbReference>
<keyword evidence="7" id="KW-1185">Reference proteome</keyword>
<dbReference type="PANTHER" id="PTHR10404">
    <property type="entry name" value="N-ACETYLATED-ALPHA-LINKED ACIDIC DIPEPTIDASE"/>
    <property type="match status" value="1"/>
</dbReference>
<evidence type="ECO:0000259" key="5">
    <source>
        <dbReference type="Pfam" id="PF04253"/>
    </source>
</evidence>
<dbReference type="InterPro" id="IPR046450">
    <property type="entry name" value="PA_dom_sf"/>
</dbReference>
<keyword evidence="3" id="KW-0812">Transmembrane</keyword>
<dbReference type="Gene3D" id="3.50.30.30">
    <property type="match status" value="1"/>
</dbReference>
<proteinExistence type="inferred from homology"/>
<evidence type="ECO:0000256" key="2">
    <source>
        <dbReference type="SAM" id="MobiDB-lite"/>
    </source>
</evidence>
<protein>
    <submittedName>
        <fullName evidence="8">Uncharacterized protein</fullName>
    </submittedName>
</protein>
<comment type="similarity">
    <text evidence="1">Belongs to the peptidase M28 family. M28B subfamily.</text>
</comment>
<dbReference type="Pfam" id="PF02225">
    <property type="entry name" value="PA"/>
    <property type="match status" value="1"/>
</dbReference>
<feature type="region of interest" description="Disordered" evidence="2">
    <location>
        <begin position="39"/>
        <end position="89"/>
    </location>
</feature>
<keyword evidence="3" id="KW-1133">Transmembrane helix</keyword>
<organism evidence="7 8">
    <name type="scientific">Plectus sambesii</name>
    <dbReference type="NCBI Taxonomy" id="2011161"/>
    <lineage>
        <taxon>Eukaryota</taxon>
        <taxon>Metazoa</taxon>
        <taxon>Ecdysozoa</taxon>
        <taxon>Nematoda</taxon>
        <taxon>Chromadorea</taxon>
        <taxon>Plectida</taxon>
        <taxon>Plectina</taxon>
        <taxon>Plectoidea</taxon>
        <taxon>Plectidae</taxon>
        <taxon>Plectus</taxon>
    </lineage>
</organism>
<dbReference type="Gene3D" id="3.40.630.10">
    <property type="entry name" value="Zn peptidases"/>
    <property type="match status" value="1"/>
</dbReference>
<dbReference type="SUPFAM" id="SSF47672">
    <property type="entry name" value="Transferrin receptor-like dimerisation domain"/>
    <property type="match status" value="1"/>
</dbReference>
<dbReference type="AlphaFoldDB" id="A0A914UW72"/>
<keyword evidence="3" id="KW-0472">Membrane</keyword>
<feature type="transmembrane region" description="Helical" evidence="3">
    <location>
        <begin position="12"/>
        <end position="35"/>
    </location>
</feature>
<evidence type="ECO:0000259" key="4">
    <source>
        <dbReference type="Pfam" id="PF02225"/>
    </source>
</evidence>
<dbReference type="InterPro" id="IPR039373">
    <property type="entry name" value="Peptidase_M28B"/>
</dbReference>
<dbReference type="Proteomes" id="UP000887566">
    <property type="component" value="Unplaced"/>
</dbReference>
<evidence type="ECO:0000256" key="3">
    <source>
        <dbReference type="SAM" id="Phobius"/>
    </source>
</evidence>
<accession>A0A914UW72</accession>
<evidence type="ECO:0000313" key="8">
    <source>
        <dbReference type="WBParaSite" id="PSAMB.scaffold1308size33154.g12279.t1"/>
    </source>
</evidence>
<dbReference type="InterPro" id="IPR007365">
    <property type="entry name" value="TFR-like_dimer_dom"/>
</dbReference>
<dbReference type="PANTHER" id="PTHR10404:SF77">
    <property type="entry name" value="GLUTAMATE CARBOXYPEPTIDASE 2 HOMOLOG"/>
    <property type="match status" value="1"/>
</dbReference>
<reference evidence="8" key="1">
    <citation type="submission" date="2022-11" db="UniProtKB">
        <authorList>
            <consortium name="WormBaseParasite"/>
        </authorList>
    </citation>
    <scope>IDENTIFICATION</scope>
</reference>
<dbReference type="CDD" id="cd02121">
    <property type="entry name" value="PA_GCPII_like"/>
    <property type="match status" value="1"/>
</dbReference>
<dbReference type="WBParaSite" id="PSAMB.scaffold1308size33154.g12279.t1">
    <property type="protein sequence ID" value="PSAMB.scaffold1308size33154.g12279.t1"/>
    <property type="gene ID" value="PSAMB.scaffold1308size33154.g12279"/>
</dbReference>
<sequence>MGEKRTKLEIYLGVGLVILAIVVAGLTAAVIVLAVNNNKSSTSSPPPATQSSSTATQSSSSASTSPSATQSSSSPSTSQTPTVTWPPSAADPYNQPYFPGIYSSTVQQNLALQANISAQLMGEFNPINIRDNLRWITKNLHVAGTVENNAVMHQLADQYKSYGLDVKIQEYKVLLSYPDYNNPNTIKAQQAGQANWISISNGLSEPLGPAEALNEQLDQRALVYWNAYSQNGTATGPITFANYGDPDDFALLEKNNYSVNGTIVLAKYGGGYRGDVVLAAQSRGAIGVILYHDPQDYVIGNATFPDTVFLPPSGAQRGSVMTDDGDPLTPFYPAKPYTFRSRDEPTLRKTGVLPNIPVMPIGYRDALPLFQNMNGPLVTGDFDNGDDSWIGGMNVSYRMNSGTTTFRLTVNGYTEPRSIFDVTAMMYGSDEPDQWVLFGNHVDAWTYGSIDPNSGTAIALEMARVLTTVSKRTGWRPKRTIAFCQWDAEEYGLVGSTEYVEEYLKPLEARGVALINVDNVEGNVSLSAEGVPLLYRTLVNAAKLVPTPNPNELTSGRKTLLDSWQFWNDRRPVPGDNTVPRISLPGDGSDYERFIAYAGIPVLSLSITCEPDYCFPIYHTIYEIAWTVEALKDPGFPAYTAMGRLWLEVGRNLADSLVIPFNVNDYGLMLGVYVEHLESLLLAAGFNATVADYSSVISNLDDAVSRFQTVAKSMQDLVENANSGAPITLKRAQMLNNRLLQVERSFINEFGLYTEQTSTRHVIFAKSVNDDYAGVTFAGILDPLANWQHSVQSNDADGAAHWATTTRYGISKLQYAIESAILVLTLDGY</sequence>
<feature type="domain" description="PA" evidence="4">
    <location>
        <begin position="235"/>
        <end position="318"/>
    </location>
</feature>